<proteinExistence type="predicted"/>
<dbReference type="PROSITE" id="PS51781">
    <property type="entry name" value="SH3B"/>
    <property type="match status" value="1"/>
</dbReference>
<dbReference type="Gene3D" id="2.30.30.40">
    <property type="entry name" value="SH3 Domains"/>
    <property type="match status" value="1"/>
</dbReference>
<dbReference type="OrthoDB" id="7433551at2"/>
<dbReference type="InterPro" id="IPR003646">
    <property type="entry name" value="SH3-like_bac-type"/>
</dbReference>
<dbReference type="EMBL" id="CXPG01000012">
    <property type="protein sequence ID" value="CTQ31927.1"/>
    <property type="molecule type" value="Genomic_DNA"/>
</dbReference>
<feature type="domain" description="SH3b" evidence="1">
    <location>
        <begin position="120"/>
        <end position="184"/>
    </location>
</feature>
<evidence type="ECO:0000259" key="1">
    <source>
        <dbReference type="PROSITE" id="PS51781"/>
    </source>
</evidence>
<accession>A0A0M6XMX6</accession>
<organism evidence="2 3">
    <name type="scientific">Jannaschia rubra</name>
    <dbReference type="NCBI Taxonomy" id="282197"/>
    <lineage>
        <taxon>Bacteria</taxon>
        <taxon>Pseudomonadati</taxon>
        <taxon>Pseudomonadota</taxon>
        <taxon>Alphaproteobacteria</taxon>
        <taxon>Rhodobacterales</taxon>
        <taxon>Roseobacteraceae</taxon>
        <taxon>Jannaschia</taxon>
    </lineage>
</organism>
<keyword evidence="3" id="KW-1185">Reference proteome</keyword>
<gene>
    <name evidence="2" type="ORF">JAN5088_00686</name>
</gene>
<sequence length="184" mass="18924">MFKLTFILAVALYGGFVVWGQAPEQDVQIAVDRPAEVPVSTSGSEFDRPVILASTDSTGAAVTRTAVTETIVPDASLIAASAPAPGDVLAEPRRIGEPTVVSLLTPESRPATSEAVADTVGMLRVSGSRVNMRSGPSTSDAVVDSLAGGTLAEPLGEPVDGWIRIRDVATGATGYMSAQFLDPA</sequence>
<protein>
    <submittedName>
        <fullName evidence="2">Bacterial SH3 domain protein</fullName>
    </submittedName>
</protein>
<evidence type="ECO:0000313" key="2">
    <source>
        <dbReference type="EMBL" id="CTQ31927.1"/>
    </source>
</evidence>
<dbReference type="AlphaFoldDB" id="A0A0M6XMX6"/>
<evidence type="ECO:0000313" key="3">
    <source>
        <dbReference type="Proteomes" id="UP000048908"/>
    </source>
</evidence>
<dbReference type="Pfam" id="PF08239">
    <property type="entry name" value="SH3_3"/>
    <property type="match status" value="1"/>
</dbReference>
<name>A0A0M6XMX6_9RHOB</name>
<dbReference type="Proteomes" id="UP000048908">
    <property type="component" value="Unassembled WGS sequence"/>
</dbReference>
<dbReference type="STRING" id="282197.SAMN04488517_104310"/>
<dbReference type="RefSeq" id="WP_055681398.1">
    <property type="nucleotide sequence ID" value="NZ_CXPG01000012.1"/>
</dbReference>
<reference evidence="2 3" key="1">
    <citation type="submission" date="2015-07" db="EMBL/GenBank/DDBJ databases">
        <authorList>
            <person name="Noorani M."/>
        </authorList>
    </citation>
    <scope>NUCLEOTIDE SEQUENCE [LARGE SCALE GENOMIC DNA]</scope>
    <source>
        <strain evidence="2 3">CECT 5088</strain>
    </source>
</reference>